<dbReference type="OrthoDB" id="9776294at2"/>
<dbReference type="SUPFAM" id="SSF116726">
    <property type="entry name" value="TrkA C-terminal domain-like"/>
    <property type="match status" value="1"/>
</dbReference>
<dbReference type="RefSeq" id="WP_017895311.1">
    <property type="nucleotide sequence ID" value="NZ_CBXI010000036.1"/>
</dbReference>
<dbReference type="GO" id="GO:0008324">
    <property type="term" value="F:monoatomic cation transmembrane transporter activity"/>
    <property type="evidence" value="ECO:0007669"/>
    <property type="project" value="InterPro"/>
</dbReference>
<dbReference type="GO" id="GO:0006813">
    <property type="term" value="P:potassium ion transport"/>
    <property type="evidence" value="ECO:0007669"/>
    <property type="project" value="InterPro"/>
</dbReference>
<feature type="domain" description="RCK N-terminal" evidence="1">
    <location>
        <begin position="3"/>
        <end position="119"/>
    </location>
</feature>
<dbReference type="Gene3D" id="3.30.70.1450">
    <property type="entry name" value="Regulator of K+ conductance, C-terminal domain"/>
    <property type="match status" value="1"/>
</dbReference>
<protein>
    <submittedName>
        <fullName evidence="3">Trk system potassium uptake protein TrkA</fullName>
    </submittedName>
</protein>
<evidence type="ECO:0000259" key="2">
    <source>
        <dbReference type="PROSITE" id="PS51202"/>
    </source>
</evidence>
<name>W6N8X1_CLOTY</name>
<dbReference type="PANTHER" id="PTHR43833:SF7">
    <property type="entry name" value="KTR SYSTEM POTASSIUM UPTAKE PROTEIN C"/>
    <property type="match status" value="1"/>
</dbReference>
<comment type="caution">
    <text evidence="3">The sequence shown here is derived from an EMBL/GenBank/DDBJ whole genome shotgun (WGS) entry which is preliminary data.</text>
</comment>
<dbReference type="PANTHER" id="PTHR43833">
    <property type="entry name" value="POTASSIUM CHANNEL PROTEIN 2-RELATED-RELATED"/>
    <property type="match status" value="1"/>
</dbReference>
<proteinExistence type="predicted"/>
<sequence length="219" mass="24098">MVKKQYLVIGLGRFGKSMARTLYELGNDVLAVDSNDENVQSISNYVTQAVQTDATEEENLNALGLDNFDAAIIGIGDDIQSSVVVTLLLKEMGIKYVLAKANTELHAKILYKIGADKVVFPEKDTAIRVAHNLVSNGILDFIQLSSEYTAAEILCMKQWIGKTLSQIDIRTIYGINIIAIKRKNDVNVSPTPDFKLLEGDIIVAIGKQSQIEKLGKKIK</sequence>
<evidence type="ECO:0000313" key="3">
    <source>
        <dbReference type="EMBL" id="CDL91924.1"/>
    </source>
</evidence>
<dbReference type="InterPro" id="IPR036291">
    <property type="entry name" value="NAD(P)-bd_dom_sf"/>
</dbReference>
<organism evidence="3 4">
    <name type="scientific">Clostridium tyrobutyricum DIVETGP</name>
    <dbReference type="NCBI Taxonomy" id="1408889"/>
    <lineage>
        <taxon>Bacteria</taxon>
        <taxon>Bacillati</taxon>
        <taxon>Bacillota</taxon>
        <taxon>Clostridia</taxon>
        <taxon>Eubacteriales</taxon>
        <taxon>Clostridiaceae</taxon>
        <taxon>Clostridium</taxon>
    </lineage>
</organism>
<dbReference type="PROSITE" id="PS51202">
    <property type="entry name" value="RCK_C"/>
    <property type="match status" value="1"/>
</dbReference>
<dbReference type="InterPro" id="IPR006037">
    <property type="entry name" value="RCK_C"/>
</dbReference>
<dbReference type="Proteomes" id="UP000019482">
    <property type="component" value="Unassembled WGS sequence"/>
</dbReference>
<feature type="domain" description="RCK C-terminal" evidence="2">
    <location>
        <begin position="136"/>
        <end position="219"/>
    </location>
</feature>
<dbReference type="InterPro" id="IPR050721">
    <property type="entry name" value="Trk_Ktr_HKT_K-transport"/>
</dbReference>
<dbReference type="SUPFAM" id="SSF51735">
    <property type="entry name" value="NAD(P)-binding Rossmann-fold domains"/>
    <property type="match status" value="1"/>
</dbReference>
<dbReference type="InterPro" id="IPR036721">
    <property type="entry name" value="RCK_C_sf"/>
</dbReference>
<evidence type="ECO:0000259" key="1">
    <source>
        <dbReference type="PROSITE" id="PS51201"/>
    </source>
</evidence>
<dbReference type="PROSITE" id="PS51201">
    <property type="entry name" value="RCK_N"/>
    <property type="match status" value="1"/>
</dbReference>
<dbReference type="Pfam" id="PF02254">
    <property type="entry name" value="TrkA_N"/>
    <property type="match status" value="1"/>
</dbReference>
<keyword evidence="4" id="KW-1185">Reference proteome</keyword>
<dbReference type="Gene3D" id="3.40.50.720">
    <property type="entry name" value="NAD(P)-binding Rossmann-like Domain"/>
    <property type="match status" value="1"/>
</dbReference>
<reference evidence="3 4" key="1">
    <citation type="journal article" date="2015" name="Genome Announc.">
        <title>Draft Genome Sequence of Clostridium tyrobutyricum Strain DIVETGP, Isolated from Cow's Milk for Grana Padano Production.</title>
        <authorList>
            <person name="Soggiu A."/>
            <person name="Piras C."/>
            <person name="Gaiarsa S."/>
            <person name="Sassera D."/>
            <person name="Roncada P."/>
            <person name="Bendixen E."/>
            <person name="Brasca M."/>
            <person name="Bonizzi L."/>
        </authorList>
    </citation>
    <scope>NUCLEOTIDE SEQUENCE [LARGE SCALE GENOMIC DNA]</scope>
    <source>
        <strain evidence="3 4">DIVETGP</strain>
    </source>
</reference>
<evidence type="ECO:0000313" key="4">
    <source>
        <dbReference type="Proteomes" id="UP000019482"/>
    </source>
</evidence>
<accession>W6N8X1</accession>
<dbReference type="GeneID" id="29418182"/>
<dbReference type="InterPro" id="IPR003148">
    <property type="entry name" value="RCK_N"/>
</dbReference>
<dbReference type="Pfam" id="PF02080">
    <property type="entry name" value="TrkA_C"/>
    <property type="match status" value="1"/>
</dbReference>
<gene>
    <name evidence="3" type="ORF">CTDIVETGP_1994</name>
</gene>
<dbReference type="AlphaFoldDB" id="W6N8X1"/>
<dbReference type="EMBL" id="CBXI010000036">
    <property type="protein sequence ID" value="CDL91924.1"/>
    <property type="molecule type" value="Genomic_DNA"/>
</dbReference>